<keyword evidence="2" id="KW-0677">Repeat</keyword>
<evidence type="ECO:0000256" key="2">
    <source>
        <dbReference type="ARBA" id="ARBA00022737"/>
    </source>
</evidence>
<dbReference type="SMART" id="SM00451">
    <property type="entry name" value="ZnF_U1"/>
    <property type="match status" value="4"/>
</dbReference>
<reference evidence="6" key="1">
    <citation type="submission" date="2015-11" db="EMBL/GenBank/DDBJ databases">
        <title>De novo transcriptome assembly of four potential Pierce s Disease insect vectors from Arizona vineyards.</title>
        <authorList>
            <person name="Tassone E.E."/>
        </authorList>
    </citation>
    <scope>NUCLEOTIDE SEQUENCE</scope>
</reference>
<keyword evidence="1" id="KW-0479">Metal-binding</keyword>
<proteinExistence type="predicted"/>
<dbReference type="AlphaFoldDB" id="A0A1B6HH56"/>
<feature type="domain" description="U1-type" evidence="5">
    <location>
        <begin position="638"/>
        <end position="680"/>
    </location>
</feature>
<keyword evidence="3" id="KW-0863">Zinc-finger</keyword>
<feature type="domain" description="U1-type" evidence="5">
    <location>
        <begin position="486"/>
        <end position="530"/>
    </location>
</feature>
<feature type="domain" description="U1-type" evidence="5">
    <location>
        <begin position="110"/>
        <end position="151"/>
    </location>
</feature>
<dbReference type="EMBL" id="GECU01033708">
    <property type="protein sequence ID" value="JAS73998.1"/>
    <property type="molecule type" value="Transcribed_RNA"/>
</dbReference>
<keyword evidence="4" id="KW-0862">Zinc</keyword>
<organism evidence="6">
    <name type="scientific">Homalodisca liturata</name>
    <dbReference type="NCBI Taxonomy" id="320908"/>
    <lineage>
        <taxon>Eukaryota</taxon>
        <taxon>Metazoa</taxon>
        <taxon>Ecdysozoa</taxon>
        <taxon>Arthropoda</taxon>
        <taxon>Hexapoda</taxon>
        <taxon>Insecta</taxon>
        <taxon>Pterygota</taxon>
        <taxon>Neoptera</taxon>
        <taxon>Paraneoptera</taxon>
        <taxon>Hemiptera</taxon>
        <taxon>Auchenorrhyncha</taxon>
        <taxon>Membracoidea</taxon>
        <taxon>Cicadellidae</taxon>
        <taxon>Cicadellinae</taxon>
        <taxon>Proconiini</taxon>
        <taxon>Homalodisca</taxon>
    </lineage>
</organism>
<evidence type="ECO:0000256" key="3">
    <source>
        <dbReference type="ARBA" id="ARBA00022771"/>
    </source>
</evidence>
<dbReference type="PANTHER" id="PTHR24409">
    <property type="entry name" value="ZINC FINGER PROTEIN 142"/>
    <property type="match status" value="1"/>
</dbReference>
<protein>
    <recommendedName>
        <fullName evidence="5">U1-type domain-containing protein</fullName>
    </recommendedName>
</protein>
<dbReference type="PANTHER" id="PTHR24409:SF295">
    <property type="entry name" value="AZ2-RELATED"/>
    <property type="match status" value="1"/>
</dbReference>
<evidence type="ECO:0000259" key="5">
    <source>
        <dbReference type="SMART" id="SM00451"/>
    </source>
</evidence>
<dbReference type="GO" id="GO:0005634">
    <property type="term" value="C:nucleus"/>
    <property type="evidence" value="ECO:0007669"/>
    <property type="project" value="TreeGrafter"/>
</dbReference>
<evidence type="ECO:0000256" key="1">
    <source>
        <dbReference type="ARBA" id="ARBA00022723"/>
    </source>
</evidence>
<gene>
    <name evidence="6" type="ORF">g.40678</name>
</gene>
<evidence type="ECO:0000256" key="4">
    <source>
        <dbReference type="ARBA" id="ARBA00022833"/>
    </source>
</evidence>
<accession>A0A1B6HH56</accession>
<dbReference type="GO" id="GO:0000977">
    <property type="term" value="F:RNA polymerase II transcription regulatory region sequence-specific DNA binding"/>
    <property type="evidence" value="ECO:0007669"/>
    <property type="project" value="TreeGrafter"/>
</dbReference>
<dbReference type="InterPro" id="IPR003604">
    <property type="entry name" value="Matrin/U1-like-C_Znf_C2H2"/>
</dbReference>
<sequence>MASQGTLNCLSETFGQIPRDILESAKFFSYDSENDDFTCVLCNKIIQTVKCDEMYDEESTTRNFHKHLLSHNHQRNCVSFSDLCLKLKSIFQGNIPQIVNNNLNVLNIIDGKYKCAICDKNLNVSQNSQSTEANFSKHLMSYEHKENLQEFRETISNLHDIYGGIPDFIMSHSQFLSKNGNYYTCNICNKHIQVHPSDIDITENNFREHLRSLKHVKNAKVKNAFSLHPELEQVFNYHLPNYMLRNIEYISVNGANFFCCLCFTNIKFNRHNHYETEQNFKLHMSSSDHEENLSHRRNTDDKAFNILHELFEEFSDVVLENLKYLSVDGDNFYCTVCEQTIEEGEDDEETRDNLIFHFEESGHENVVDDELQRQSDLIMKLEDVFGSIPERIKDNVKYIEFMGGNNFRCILCDKTMQSKINGDDYEHTTSVTEENFVKHLDSDKHRDEVEKEENDEDLQNDLEELFSIVPQYIMNNLEHLGYENNSNNFYCVLCDKTIAIVNGNKKEECTEQNFRSHLLSVGHMAKLKYKANKEMEVIENLELIFNEVPNYILSNIEHITDEDGHFFCSLCDAQIMVGKDSTSSEQTFRSHIFGNKHRSNVEKNEEENGIAMQRFDESFLRIPEFILRNIDFIYLYGSDELYCSLCQRVLNIDEDDLKATKWNLRCHIESLEHQHHLKSM</sequence>
<dbReference type="GO" id="GO:0000981">
    <property type="term" value="F:DNA-binding transcription factor activity, RNA polymerase II-specific"/>
    <property type="evidence" value="ECO:0007669"/>
    <property type="project" value="TreeGrafter"/>
</dbReference>
<feature type="domain" description="U1-type" evidence="5">
    <location>
        <begin position="563"/>
        <end position="604"/>
    </location>
</feature>
<evidence type="ECO:0000313" key="6">
    <source>
        <dbReference type="EMBL" id="JAS73998.1"/>
    </source>
</evidence>
<name>A0A1B6HH56_9HEMI</name>
<dbReference type="GO" id="GO:0008270">
    <property type="term" value="F:zinc ion binding"/>
    <property type="evidence" value="ECO:0007669"/>
    <property type="project" value="UniProtKB-KW"/>
</dbReference>